<dbReference type="InterPro" id="IPR006685">
    <property type="entry name" value="MscS_channel_2nd"/>
</dbReference>
<dbReference type="PROSITE" id="PS01246">
    <property type="entry name" value="UPF0003"/>
    <property type="match status" value="1"/>
</dbReference>
<dbReference type="Pfam" id="PF21088">
    <property type="entry name" value="MS_channel_1st"/>
    <property type="match status" value="1"/>
</dbReference>
<accession>A0AAN2BLT6</accession>
<dbReference type="Gene3D" id="1.10.287.1260">
    <property type="match status" value="1"/>
</dbReference>
<evidence type="ECO:0000256" key="1">
    <source>
        <dbReference type="ARBA" id="ARBA00004651"/>
    </source>
</evidence>
<dbReference type="Gene3D" id="3.30.70.100">
    <property type="match status" value="1"/>
</dbReference>
<dbReference type="InterPro" id="IPR045042">
    <property type="entry name" value="YnaI-like"/>
</dbReference>
<dbReference type="InterPro" id="IPR023408">
    <property type="entry name" value="MscS_beta-dom_sf"/>
</dbReference>
<dbReference type="GO" id="GO:0008381">
    <property type="term" value="F:mechanosensitive monoatomic ion channel activity"/>
    <property type="evidence" value="ECO:0007669"/>
    <property type="project" value="UniProtKB-ARBA"/>
</dbReference>
<name>A0AAN2BLT6_9GAMM</name>
<feature type="domain" description="Mechanosensitive ion channel MscS" evidence="8">
    <location>
        <begin position="185"/>
        <end position="254"/>
    </location>
</feature>
<dbReference type="Pfam" id="PF00924">
    <property type="entry name" value="MS_channel_2nd"/>
    <property type="match status" value="1"/>
</dbReference>
<dbReference type="InterPro" id="IPR011066">
    <property type="entry name" value="MscS_channel_C_sf"/>
</dbReference>
<dbReference type="AlphaFoldDB" id="A0AAN2BLT6"/>
<organism evidence="11 12">
    <name type="scientific">Marinagarivorans cellulosilyticus</name>
    <dbReference type="NCBI Taxonomy" id="2721545"/>
    <lineage>
        <taxon>Bacteria</taxon>
        <taxon>Pseudomonadati</taxon>
        <taxon>Pseudomonadota</taxon>
        <taxon>Gammaproteobacteria</taxon>
        <taxon>Cellvibrionales</taxon>
        <taxon>Cellvibrionaceae</taxon>
        <taxon>Marinagarivorans</taxon>
    </lineage>
</organism>
<evidence type="ECO:0000259" key="10">
    <source>
        <dbReference type="Pfam" id="PF21088"/>
    </source>
</evidence>
<evidence type="ECO:0000259" key="9">
    <source>
        <dbReference type="Pfam" id="PF21082"/>
    </source>
</evidence>
<evidence type="ECO:0000256" key="5">
    <source>
        <dbReference type="ARBA" id="ARBA00022989"/>
    </source>
</evidence>
<evidence type="ECO:0000256" key="2">
    <source>
        <dbReference type="ARBA" id="ARBA00008017"/>
    </source>
</evidence>
<evidence type="ECO:0000313" key="12">
    <source>
        <dbReference type="Proteomes" id="UP001320119"/>
    </source>
</evidence>
<dbReference type="EMBL" id="AP023086">
    <property type="protein sequence ID" value="BCD99468.1"/>
    <property type="molecule type" value="Genomic_DNA"/>
</dbReference>
<reference evidence="11 12" key="1">
    <citation type="journal article" date="2022" name="IScience">
        <title>An ultrasensitive nanofiber-based assay for enzymatic hydrolysis and deep-sea microbial degradation of cellulose.</title>
        <authorList>
            <person name="Tsudome M."/>
            <person name="Tachioka M."/>
            <person name="Miyazaki M."/>
            <person name="Uchimura K."/>
            <person name="Tsuda M."/>
            <person name="Takaki Y."/>
            <person name="Deguchi S."/>
        </authorList>
    </citation>
    <scope>NUCLEOTIDE SEQUENCE [LARGE SCALE GENOMIC DNA]</scope>
    <source>
        <strain evidence="11 12">GE09</strain>
    </source>
</reference>
<dbReference type="SUPFAM" id="SSF82689">
    <property type="entry name" value="Mechanosensitive channel protein MscS (YggB), C-terminal domain"/>
    <property type="match status" value="1"/>
</dbReference>
<feature type="transmembrane region" description="Helical" evidence="7">
    <location>
        <begin position="163"/>
        <end position="183"/>
    </location>
</feature>
<dbReference type="RefSeq" id="WP_236984734.1">
    <property type="nucleotide sequence ID" value="NZ_AP023086.1"/>
</dbReference>
<evidence type="ECO:0000256" key="3">
    <source>
        <dbReference type="ARBA" id="ARBA00022475"/>
    </source>
</evidence>
<dbReference type="InterPro" id="IPR049142">
    <property type="entry name" value="MS_channel_1st"/>
</dbReference>
<keyword evidence="4 7" id="KW-0812">Transmembrane</keyword>
<dbReference type="PANTHER" id="PTHR43634">
    <property type="entry name" value="OW CONDUCTANCE MECHANOSENSITIVE CHANNEL"/>
    <property type="match status" value="1"/>
</dbReference>
<dbReference type="InterPro" id="IPR011014">
    <property type="entry name" value="MscS_channel_TM-2"/>
</dbReference>
<keyword evidence="5 7" id="KW-1133">Transmembrane helix</keyword>
<dbReference type="InterPro" id="IPR049278">
    <property type="entry name" value="MS_channel_C"/>
</dbReference>
<dbReference type="GO" id="GO:0005886">
    <property type="term" value="C:plasma membrane"/>
    <property type="evidence" value="ECO:0007669"/>
    <property type="project" value="UniProtKB-SubCell"/>
</dbReference>
<dbReference type="PANTHER" id="PTHR43634:SF2">
    <property type="entry name" value="LOW CONDUCTANCE MECHANOSENSITIVE CHANNEL YNAI"/>
    <property type="match status" value="1"/>
</dbReference>
<feature type="transmembrane region" description="Helical" evidence="7">
    <location>
        <begin position="92"/>
        <end position="116"/>
    </location>
</feature>
<keyword evidence="6 7" id="KW-0472">Membrane</keyword>
<dbReference type="Proteomes" id="UP001320119">
    <property type="component" value="Chromosome"/>
</dbReference>
<comment type="similarity">
    <text evidence="2">Belongs to the MscS (TC 1.A.23) family.</text>
</comment>
<dbReference type="SUPFAM" id="SSF82861">
    <property type="entry name" value="Mechanosensitive channel protein MscS (YggB), transmembrane region"/>
    <property type="match status" value="1"/>
</dbReference>
<evidence type="ECO:0000256" key="4">
    <source>
        <dbReference type="ARBA" id="ARBA00022692"/>
    </source>
</evidence>
<keyword evidence="3" id="KW-1003">Cell membrane</keyword>
<keyword evidence="12" id="KW-1185">Reference proteome</keyword>
<feature type="domain" description="Mechanosensitive ion channel transmembrane helices 2/3" evidence="10">
    <location>
        <begin position="143"/>
        <end position="184"/>
    </location>
</feature>
<gene>
    <name evidence="11" type="ORF">MARGE09_P3670</name>
</gene>
<dbReference type="KEGG" id="marq:MARGE09_P3670"/>
<protein>
    <submittedName>
        <fullName evidence="11">MscS family membrane protein</fullName>
    </submittedName>
</protein>
<dbReference type="SUPFAM" id="SSF50182">
    <property type="entry name" value="Sm-like ribonucleoproteins"/>
    <property type="match status" value="1"/>
</dbReference>
<feature type="transmembrane region" description="Helical" evidence="7">
    <location>
        <begin position="18"/>
        <end position="38"/>
    </location>
</feature>
<dbReference type="InterPro" id="IPR006686">
    <property type="entry name" value="MscS_channel_CS"/>
</dbReference>
<proteinExistence type="inferred from homology"/>
<feature type="domain" description="Mechanosensitive ion channel MscS C-terminal" evidence="9">
    <location>
        <begin position="263"/>
        <end position="346"/>
    </location>
</feature>
<evidence type="ECO:0000313" key="11">
    <source>
        <dbReference type="EMBL" id="BCD99468.1"/>
    </source>
</evidence>
<sequence>MDEDAVKSWLAQFVAHDYLWIIEVFLVVTVTLIVAFVVSRALTKLVSRSVATKSLWDDALFESLLRPAKWMVWVLGLSYAAGIAAAQTEVSLLSMIAPARTVGSIVIIVWFVVGFIKRAERNLVDPEYSRKPMDQTTAMAIGKLLRVSTIITSALVMLQSLGYSISGVLAFGGIGGIAVGFAAKDLLANFFGGLMIYLDRPFAVGDWVRSPDKNIEGTVEDIGWRLTRIRTFDKRPLYVPNATFTQISVENPSRMLNRRIKETIGIRYDDADKMPVIVEDVKKMLRSHKDIAQDQTLIVNFNAFNACSLDFFIYTFTKTTAWVEFHEIKQDVMLKIINIIEGHGAECAFPTSTLHIPNGVTVNSMPDEASKGDAANGA</sequence>
<evidence type="ECO:0000256" key="6">
    <source>
        <dbReference type="ARBA" id="ARBA00023136"/>
    </source>
</evidence>
<evidence type="ECO:0000256" key="7">
    <source>
        <dbReference type="SAM" id="Phobius"/>
    </source>
</evidence>
<evidence type="ECO:0000259" key="8">
    <source>
        <dbReference type="Pfam" id="PF00924"/>
    </source>
</evidence>
<feature type="transmembrane region" description="Helical" evidence="7">
    <location>
        <begin position="70"/>
        <end position="86"/>
    </location>
</feature>
<comment type="subcellular location">
    <subcellularLocation>
        <location evidence="1">Cell membrane</location>
        <topology evidence="1">Multi-pass membrane protein</topology>
    </subcellularLocation>
</comment>
<dbReference type="InterPro" id="IPR010920">
    <property type="entry name" value="LSM_dom_sf"/>
</dbReference>
<dbReference type="Pfam" id="PF21082">
    <property type="entry name" value="MS_channel_3rd"/>
    <property type="match status" value="1"/>
</dbReference>
<dbReference type="Gene3D" id="2.30.30.60">
    <property type="match status" value="1"/>
</dbReference>